<dbReference type="Proteomes" id="UP000516039">
    <property type="component" value="Segment"/>
</dbReference>
<dbReference type="GeneID" id="1403675"/>
<evidence type="ECO:0000313" key="18">
    <source>
        <dbReference type="EMBL" id="QNN94814.1"/>
    </source>
</evidence>
<evidence type="ECO:0000313" key="24">
    <source>
        <dbReference type="Proteomes" id="UP000516039"/>
    </source>
</evidence>
<evidence type="ECO:0000256" key="12">
    <source>
        <dbReference type="PIRSR" id="PIRSR001218-1"/>
    </source>
</evidence>
<keyword evidence="7 10" id="KW-0426">Late protein</keyword>
<proteinExistence type="evidence at transcript level"/>
<comment type="induction">
    <text evidence="10">Expressed in the late phase of the viral replicative cycle.</text>
</comment>
<dbReference type="MEROPS" id="C05.001"/>
<comment type="activity regulation">
    <text evidence="10">Requires DNA and protease cofactor for maximal activation. Inside nascent virions, becomes partially activated by binding to the viral DNA, allowing it to cleave the cofactor that binds to the protease and fully activates it. Actin, like the viral protease cofactor, seems to act as a cofactor in the cleavage of cytokeratin 18 and of actin itself.</text>
</comment>
<evidence type="ECO:0000256" key="2">
    <source>
        <dbReference type="ARBA" id="ARBA00022670"/>
    </source>
</evidence>
<dbReference type="Proteomes" id="UP000152153">
    <property type="component" value="Segment"/>
</dbReference>
<comment type="similarity">
    <text evidence="10 11">Belongs to the peptidase C5 family.</text>
</comment>
<dbReference type="EMBL" id="MT603866">
    <property type="protein sequence ID" value="QNN94793.1"/>
    <property type="molecule type" value="Genomic_DNA"/>
</dbReference>
<dbReference type="GO" id="GO:0044423">
    <property type="term" value="C:virion component"/>
    <property type="evidence" value="ECO:0007669"/>
    <property type="project" value="UniProtKB-UniRule"/>
</dbReference>
<dbReference type="Proteomes" id="UP000516040">
    <property type="component" value="Segment"/>
</dbReference>
<dbReference type="Proteomes" id="UP000516116">
    <property type="component" value="Segment"/>
</dbReference>
<dbReference type="EMBL" id="MT603870">
    <property type="protein sequence ID" value="QNN94883.1"/>
    <property type="molecule type" value="Genomic_DNA"/>
</dbReference>
<comment type="miscellaneous">
    <text evidence="10">All late proteins expressed from the major late promoter are produced by alternative splicing and alternative polyadenylation of the same gene giving rise to non-overlapping ORFs. A leader sequence is present in the N-terminus of all these mRNAs and is recognized by the viral shutoff protein to provide expression although conventional translation via ribosome scanning from the cap has been shut off in the host cell.</text>
</comment>
<evidence type="ECO:0000313" key="17">
    <source>
        <dbReference type="EMBL" id="QNN94793.1"/>
    </source>
</evidence>
<dbReference type="EMBL" id="MT603871">
    <property type="protein sequence ID" value="QNN94908.1"/>
    <property type="molecule type" value="Genomic_DNA"/>
</dbReference>
<dbReference type="Pfam" id="PF00770">
    <property type="entry name" value="Peptidase_C5"/>
    <property type="match status" value="1"/>
</dbReference>
<keyword evidence="8 10" id="KW-0238">DNA-binding</keyword>
<evidence type="ECO:0000256" key="7">
    <source>
        <dbReference type="ARBA" id="ARBA00022921"/>
    </source>
</evidence>
<evidence type="ECO:0000313" key="22">
    <source>
        <dbReference type="EMBL" id="QNN94908.1"/>
    </source>
</evidence>
<evidence type="ECO:0000313" key="15">
    <source>
        <dbReference type="EMBL" id="QNN94745.1"/>
    </source>
</evidence>
<evidence type="ECO:0000256" key="8">
    <source>
        <dbReference type="ARBA" id="ARBA00023125"/>
    </source>
</evidence>
<dbReference type="Proteomes" id="UP000516218">
    <property type="component" value="Segment"/>
</dbReference>
<evidence type="ECO:0000313" key="19">
    <source>
        <dbReference type="EMBL" id="QNN94837.1"/>
    </source>
</evidence>
<evidence type="ECO:0000256" key="5">
    <source>
        <dbReference type="ARBA" id="ARBA00022813"/>
    </source>
</evidence>
<keyword evidence="3 10" id="KW-0378">Hydrolase</keyword>
<keyword evidence="5 10" id="KW-0068">Autocatalytic cleavage</keyword>
<dbReference type="OrthoDB" id="9248at10239"/>
<reference evidence="14" key="3">
    <citation type="submission" date="2020-06" db="EMBL/GenBank/DDBJ databases">
        <authorList>
            <person name="Palomino-Tapia V.A."/>
            <person name="Mitevski D."/>
            <person name="Inglis T."/>
            <person name="Abdul-Careem F.M."/>
            <person name="van der Meer F."/>
        </authorList>
    </citation>
    <scope>NUCLEOTIDE SEQUENCE</scope>
    <source>
        <strain evidence="14">H.E.Vac - Vaccine</strain>
        <strain evidence="15">Oralvax HE - Vaccine</strain>
        <strain evidence="16">THEV/CA-AB/Turkey/18-0665/18</strain>
        <strain evidence="17">THEV/CA-AB/Turkey/18-0943/18</strain>
        <strain evidence="18">THEV/CA-AB/Turkey/18-0988/18</strain>
        <strain evidence="19">THEV/CA-AB/Turkey/18-1234/18</strain>
        <strain evidence="20">THEV/CA-BC/Turkey/17-0699/17</strain>
        <strain evidence="21">THEV/CA-BC/Turkey/18-0723/18</strain>
        <strain evidence="22">THEV/CA-ON/Turkey/18-0374/18</strain>
    </source>
</reference>
<evidence type="ECO:0000256" key="3">
    <source>
        <dbReference type="ARBA" id="ARBA00022801"/>
    </source>
</evidence>
<dbReference type="GO" id="GO:0003677">
    <property type="term" value="F:DNA binding"/>
    <property type="evidence" value="ECO:0007669"/>
    <property type="project" value="UniProtKB-UniRule"/>
</dbReference>
<name>Q9YUR0_9ADEN</name>
<dbReference type="HAMAP" id="MF_04059">
    <property type="entry name" value="ADV_PRO"/>
    <property type="match status" value="1"/>
</dbReference>
<dbReference type="EMBL" id="MT603864">
    <property type="protein sequence ID" value="QNN94745.1"/>
    <property type="molecule type" value="Genomic_DNA"/>
</dbReference>
<evidence type="ECO:0000313" key="20">
    <source>
        <dbReference type="EMBL" id="QNN94860.1"/>
    </source>
</evidence>
<evidence type="ECO:0000256" key="10">
    <source>
        <dbReference type="HAMAP-Rule" id="MF_04059"/>
    </source>
</evidence>
<evidence type="ECO:0000256" key="11">
    <source>
        <dbReference type="PIRNR" id="PIRNR001218"/>
    </source>
</evidence>
<feature type="active site" evidence="10 12">
    <location>
        <position position="55"/>
    </location>
</feature>
<dbReference type="EMBL" id="MT603865">
    <property type="protein sequence ID" value="QNN94770.1"/>
    <property type="molecule type" value="Genomic_DNA"/>
</dbReference>
<organism evidence="13 23">
    <name type="scientific">Turkey adenovirus 3</name>
    <dbReference type="NCBI Taxonomy" id="41678"/>
    <lineage>
        <taxon>Viruses</taxon>
        <taxon>Varidnaviria</taxon>
        <taxon>Bamfordvirae</taxon>
        <taxon>Preplasmiviricota</taxon>
        <taxon>Polisuviricotina</taxon>
        <taxon>Pharingeaviricetes</taxon>
        <taxon>Rowavirales</taxon>
        <taxon>Adenoviridae</taxon>
        <taxon>Siadenovirus</taxon>
        <taxon>Siadenovirus gallopavotertii</taxon>
        <taxon>Turkey siadenovirus A</taxon>
    </lineage>
</organism>
<dbReference type="InterPro" id="IPR000855">
    <property type="entry name" value="Peptidase_C5"/>
</dbReference>
<evidence type="ECO:0000256" key="9">
    <source>
        <dbReference type="ARBA" id="ARBA00023157"/>
    </source>
</evidence>
<dbReference type="GO" id="GO:0004197">
    <property type="term" value="F:cysteine-type endopeptidase activity"/>
    <property type="evidence" value="ECO:0007669"/>
    <property type="project" value="UniProtKB-UniRule"/>
</dbReference>
<dbReference type="Proteomes" id="UP000516229">
    <property type="component" value="Segment"/>
</dbReference>
<evidence type="ECO:0000313" key="25">
    <source>
        <dbReference type="Proteomes" id="UP000516040"/>
    </source>
</evidence>
<evidence type="ECO:0000313" key="23">
    <source>
        <dbReference type="Proteomes" id="UP000152153"/>
    </source>
</evidence>
<feature type="site" description="Cleavage; by autolysis" evidence="10">
    <location>
        <begin position="52"/>
        <end position="53"/>
    </location>
</feature>
<dbReference type="EC" id="3.4.22.39" evidence="10"/>
<evidence type="ECO:0000313" key="21">
    <source>
        <dbReference type="EMBL" id="QNN94883.1"/>
    </source>
</evidence>
<evidence type="ECO:0000313" key="14">
    <source>
        <dbReference type="EMBL" id="QNN94722.1"/>
    </source>
</evidence>
<feature type="active site" evidence="10 12">
    <location>
        <position position="121"/>
    </location>
</feature>
<accession>Q9YUR0</accession>
<dbReference type="SUPFAM" id="SSF54001">
    <property type="entry name" value="Cysteine proteinases"/>
    <property type="match status" value="1"/>
</dbReference>
<evidence type="ECO:0000313" key="16">
    <source>
        <dbReference type="EMBL" id="QNN94770.1"/>
    </source>
</evidence>
<dbReference type="EMBL" id="MT603867">
    <property type="protein sequence ID" value="QNN94814.1"/>
    <property type="molecule type" value="Genomic_DNA"/>
</dbReference>
<dbReference type="RefSeq" id="NP_047394.1">
    <property type="nucleotide sequence ID" value="NC_001958.1"/>
</dbReference>
<dbReference type="Proteomes" id="UP000516084">
    <property type="component" value="Segment"/>
</dbReference>
<keyword evidence="1 10" id="KW-1048">Host nucleus</keyword>
<keyword evidence="9 10" id="KW-1015">Disulfide bond</keyword>
<comment type="function">
    <text evidence="10">Cleaves viral precursor proteins (pTP, pIIIa, pVI, pVII, pVIII, and pX) inside newly assembled particles giving rise to mature virions. Protease complexed to its cofactor slides along the viral DNA to specifically locate and cleave the viral precursors. Mature virions have a weakened organization compared to the unmature virions, thereby facilitating subsequent uncoating. Without maturation, the particle lacks infectivity and is unable to uncoat. Late in adenovirus infection, in the cytoplasm, may participate in the cytoskeleton destruction. Cleaves host cell cytoskeletal keratins K7 and K18.</text>
</comment>
<dbReference type="InterPro" id="IPR038765">
    <property type="entry name" value="Papain-like_cys_pep_sf"/>
</dbReference>
<dbReference type="GO" id="GO:0006508">
    <property type="term" value="P:proteolysis"/>
    <property type="evidence" value="ECO:0007669"/>
    <property type="project" value="UniProtKB-KW"/>
</dbReference>
<keyword evidence="6 10" id="KW-0946">Virion</keyword>
<reference evidence="24 25" key="2">
    <citation type="journal article" date="2020" name="Viruses">
        <title>Molecular Characterization of Hemorrhagic Enteritis Virus (HEV) Obtained from Clinical Samples in Western Canada 2017-2018.</title>
        <authorList>
            <person name="Palomino-Tapia V."/>
            <person name="Mitevski D."/>
            <person name="Inglis T."/>
            <person name="van der Meer F."/>
            <person name="Abdul-Careem M.F."/>
        </authorList>
    </citation>
    <scope>NUCLEOTIDE SEQUENCE [LARGE SCALE GENOMIC DNA]</scope>
    <source>
        <strain evidence="14">H.E.Vac - Vaccine</strain>
        <strain evidence="15">Oralvax HE - Vaccine</strain>
        <strain evidence="16">THEV/CA-AB/Turkey/18-0665/18</strain>
        <strain evidence="17">THEV/CA-AB/Turkey/18-0943/18</strain>
        <strain evidence="18">THEV/CA-AB/Turkey/18-0988/18</strain>
        <strain evidence="19">THEV/CA-AB/Turkey/18-1234/18</strain>
        <strain evidence="20">THEV/CA-BC/Turkey/17-0699/17</strain>
        <strain evidence="21">THEV/CA-BC/Turkey/18-0723/18</strain>
        <strain evidence="22">THEV/CA-ON/Turkey/18-0374/18</strain>
    </source>
</reference>
<evidence type="ECO:0000313" key="13">
    <source>
        <dbReference type="EMBL" id="AAC64533.1"/>
    </source>
</evidence>
<keyword evidence="23" id="KW-1185">Reference proteome</keyword>
<dbReference type="EMBL" id="AF074946">
    <property type="protein sequence ID" value="AAC64533.1"/>
    <property type="molecule type" value="Genomic_DNA"/>
</dbReference>
<keyword evidence="2 10" id="KW-0645">Protease</keyword>
<dbReference type="EMBL" id="MT603863">
    <property type="protein sequence ID" value="QNN94722.1"/>
    <property type="molecule type" value="Genomic_DNA"/>
</dbReference>
<keyword evidence="4 10" id="KW-0788">Thiol protease</keyword>
<feature type="disulfide bond" description="Interchain (with C-10 in cleaved protease cofactor pVI-C)" evidence="10">
    <location>
        <position position="103"/>
    </location>
</feature>
<evidence type="ECO:0000256" key="4">
    <source>
        <dbReference type="ARBA" id="ARBA00022807"/>
    </source>
</evidence>
<sequence>MAGTSSSELITLVRSLGLGSYFLGVYDKHFPGFLNDRRLAYAIVNTGDYMSGGLHWIAFAYDPNGRKFYIFDPFGWSKKELWKFYKFQYDRIVRRTALQNGRCIKLVRSVDTVQCPCSAACGLYCVLFLASFYYFRNSPMYNNPIIDVVTGVPHSKMKSSYGIAILHCNQERLYNWLYYNSVYFRDNELEIKRNTRINSILVHYLFIVLFLFAR</sequence>
<evidence type="ECO:0000256" key="6">
    <source>
        <dbReference type="ARBA" id="ARBA00022844"/>
    </source>
</evidence>
<protein>
    <recommendedName>
        <fullName evidence="10">Protease</fullName>
        <ecNumber evidence="10">3.4.22.39</ecNumber>
    </recommendedName>
    <alternativeName>
        <fullName evidence="10">Adenain</fullName>
    </alternativeName>
    <alternativeName>
        <fullName evidence="10">Adenovirus protease</fullName>
        <shortName evidence="10">AVP</shortName>
    </alternativeName>
    <alternativeName>
        <fullName evidence="10">Adenovirus proteinase</fullName>
    </alternativeName>
    <alternativeName>
        <fullName evidence="10">Endoprotease</fullName>
    </alternativeName>
</protein>
<dbReference type="Proteomes" id="UP000516121">
    <property type="component" value="Segment"/>
</dbReference>
<reference evidence="13 23" key="1">
    <citation type="journal article" date="1998" name="Virology">
        <title>The complete DNA sequence and genome organization of the avian adenovirus, hemorrhagic enteritis virus.</title>
        <authorList>
            <person name="Pitcovski J."/>
            <person name="Mualem M."/>
            <person name="Rei-Koren Z."/>
            <person name="Krispel S."/>
            <person name="Gallili G."/>
            <person name="Michael A."/>
            <person name="Goldberg D."/>
        </authorList>
    </citation>
    <scope>NUCLEOTIDE SEQUENCE [LARGE SCALE GENOMIC DNA]</scope>
</reference>
<comment type="subcellular location">
    <subcellularLocation>
        <location evidence="10">Virion</location>
    </subcellularLocation>
    <subcellularLocation>
        <location evidence="10">Host nucleus</location>
    </subcellularLocation>
    <text evidence="10">Present in about 10 copies per virion.</text>
</comment>
<dbReference type="PIRSF" id="PIRSF001218">
    <property type="entry name" value="Protease_ADV"/>
    <property type="match status" value="1"/>
</dbReference>
<dbReference type="EMBL" id="MT603868">
    <property type="protein sequence ID" value="QNN94837.1"/>
    <property type="molecule type" value="Genomic_DNA"/>
</dbReference>
<gene>
    <name evidence="13" type="primary">EP</name>
    <name evidence="10" type="synonym">L3</name>
</gene>
<evidence type="ECO:0000256" key="1">
    <source>
        <dbReference type="ARBA" id="ARBA00022562"/>
    </source>
</evidence>
<dbReference type="Proteomes" id="UP000516062">
    <property type="component" value="Segment"/>
</dbReference>
<feature type="active site" evidence="10 12">
    <location>
        <position position="72"/>
    </location>
</feature>
<dbReference type="Proteomes" id="UP000516146">
    <property type="component" value="Genome"/>
</dbReference>
<dbReference type="KEGG" id="vg:1403675"/>
<dbReference type="EMBL" id="MT603869">
    <property type="protein sequence ID" value="QNN94860.1"/>
    <property type="molecule type" value="Genomic_DNA"/>
</dbReference>
<comment type="subunit">
    <text evidence="10">Interacts with protease cofactor pVI-C; this interaction is necessary for protease activation.</text>
</comment>
<dbReference type="GO" id="GO:0042025">
    <property type="term" value="C:host cell nucleus"/>
    <property type="evidence" value="ECO:0007669"/>
    <property type="project" value="UniProtKB-SubCell"/>
</dbReference>
<comment type="catalytic activity">
    <reaction evidence="10 11">
        <text>Cleaves proteins of the adenovirus and its host cell at two consensus sites: -Yaa-Xaa-Gly-Gly-|-Xaa- and -Yaa-Xaa-Gly-Xaa-|-Gly- (in which Yaa is Met, Ile or Leu, and Xaa is any amino acid).</text>
        <dbReference type="EC" id="3.4.22.39"/>
    </reaction>
</comment>
<dbReference type="PRINTS" id="PR00703">
    <property type="entry name" value="ADVENDOPTASE"/>
</dbReference>
<dbReference type="Gene3D" id="3.40.395.10">
    <property type="entry name" value="Adenoviral Proteinase, Chain A"/>
    <property type="match status" value="1"/>
</dbReference>